<dbReference type="Pfam" id="PF22692">
    <property type="entry name" value="LlgE_F_G_D1"/>
    <property type="match status" value="1"/>
</dbReference>
<dbReference type="InterPro" id="IPR053967">
    <property type="entry name" value="LlgE_F_G-like_D1"/>
</dbReference>
<reference evidence="6 7" key="2">
    <citation type="submission" date="2012-02" db="EMBL/GenBank/DDBJ databases">
        <title>Improved High-Quality Draft sequence of Eubacterium cellulosolvens 6.</title>
        <authorList>
            <consortium name="US DOE Joint Genome Institute"/>
            <person name="Lucas S."/>
            <person name="Han J."/>
            <person name="Lapidus A."/>
            <person name="Cheng J.-F."/>
            <person name="Goodwin L."/>
            <person name="Pitluck S."/>
            <person name="Peters L."/>
            <person name="Mikhailova N."/>
            <person name="Gu W."/>
            <person name="Detter J.C."/>
            <person name="Han C."/>
            <person name="Tapia R."/>
            <person name="Land M."/>
            <person name="Hauser L."/>
            <person name="Kyrpides N."/>
            <person name="Ivanova N."/>
            <person name="Pagani I."/>
            <person name="Johnson E."/>
            <person name="Mukhopadhyay B."/>
            <person name="Anderson I."/>
            <person name="Woyke T."/>
        </authorList>
    </citation>
    <scope>NUCLEOTIDE SEQUENCE [LARGE SCALE GENOMIC DNA]</scope>
    <source>
        <strain evidence="6 7">6</strain>
    </source>
</reference>
<comment type="similarity">
    <text evidence="1 2">Belongs to the flagella basal body rod proteins family.</text>
</comment>
<reference evidence="6 7" key="1">
    <citation type="submission" date="2010-08" db="EMBL/GenBank/DDBJ databases">
        <authorList>
            <consortium name="US DOE Joint Genome Institute (JGI-PGF)"/>
            <person name="Lucas S."/>
            <person name="Copeland A."/>
            <person name="Lapidus A."/>
            <person name="Cheng J.-F."/>
            <person name="Bruce D."/>
            <person name="Goodwin L."/>
            <person name="Pitluck S."/>
            <person name="Land M.L."/>
            <person name="Hauser L."/>
            <person name="Chang Y.-J."/>
            <person name="Anderson I.J."/>
            <person name="Johnson E."/>
            <person name="Mulhopadhyay B."/>
            <person name="Kyrpides N."/>
            <person name="Woyke T.J."/>
        </authorList>
    </citation>
    <scope>NUCLEOTIDE SEQUENCE [LARGE SCALE GENOMIC DNA]</scope>
    <source>
        <strain evidence="6 7">6</strain>
    </source>
</reference>
<dbReference type="InterPro" id="IPR010930">
    <property type="entry name" value="Flg_bb/hook_C_dom"/>
</dbReference>
<dbReference type="PROSITE" id="PS00588">
    <property type="entry name" value="FLAGELLA_BB_ROD"/>
    <property type="match status" value="1"/>
</dbReference>
<evidence type="ECO:0000313" key="6">
    <source>
        <dbReference type="EMBL" id="EIM56519.1"/>
    </source>
</evidence>
<protein>
    <submittedName>
        <fullName evidence="6">Flagellar hook-basal body protein</fullName>
    </submittedName>
</protein>
<dbReference type="HOGENOM" id="CLU_013687_0_0_9"/>
<dbReference type="InterPro" id="IPR037925">
    <property type="entry name" value="FlgE/F/G-like"/>
</dbReference>
<feature type="domain" description="Flagellar hook protein FlgE/F/G-like D1" evidence="5">
    <location>
        <begin position="94"/>
        <end position="144"/>
    </location>
</feature>
<dbReference type="eggNOG" id="COG4786">
    <property type="taxonomic scope" value="Bacteria"/>
</dbReference>
<evidence type="ECO:0000256" key="2">
    <source>
        <dbReference type="RuleBase" id="RU362116"/>
    </source>
</evidence>
<feature type="domain" description="Flagellar basal-body/hook protein C-terminal" evidence="4">
    <location>
        <begin position="206"/>
        <end position="247"/>
    </location>
</feature>
<dbReference type="OrthoDB" id="9800375at2"/>
<evidence type="ECO:0000256" key="1">
    <source>
        <dbReference type="ARBA" id="ARBA00009677"/>
    </source>
</evidence>
<proteinExistence type="inferred from homology"/>
<dbReference type="Proteomes" id="UP000005753">
    <property type="component" value="Chromosome"/>
</dbReference>
<keyword evidence="6" id="KW-0966">Cell projection</keyword>
<keyword evidence="6" id="KW-0282">Flagellum</keyword>
<accession>I5ARU6</accession>
<evidence type="ECO:0000259" key="4">
    <source>
        <dbReference type="Pfam" id="PF06429"/>
    </source>
</evidence>
<keyword evidence="6" id="KW-0969">Cilium</keyword>
<comment type="subcellular location">
    <subcellularLocation>
        <location evidence="2">Bacterial flagellum basal body</location>
    </subcellularLocation>
</comment>
<evidence type="ECO:0000259" key="3">
    <source>
        <dbReference type="Pfam" id="PF00460"/>
    </source>
</evidence>
<gene>
    <name evidence="6" type="ORF">EubceDRAFT1_0680</name>
</gene>
<name>I5ARU6_EUBC6</name>
<dbReference type="SUPFAM" id="SSF117143">
    <property type="entry name" value="Flagellar hook protein flgE"/>
    <property type="match status" value="1"/>
</dbReference>
<keyword evidence="7" id="KW-1185">Reference proteome</keyword>
<dbReference type="InterPro" id="IPR020013">
    <property type="entry name" value="Flagellar_FlgE/F/G"/>
</dbReference>
<dbReference type="Pfam" id="PF00460">
    <property type="entry name" value="Flg_bb_rod"/>
    <property type="match status" value="1"/>
</dbReference>
<dbReference type="GO" id="GO:0009425">
    <property type="term" value="C:bacterial-type flagellum basal body"/>
    <property type="evidence" value="ECO:0007669"/>
    <property type="project" value="UniProtKB-SubCell"/>
</dbReference>
<dbReference type="AlphaFoldDB" id="I5ARU6"/>
<organism evidence="6 7">
    <name type="scientific">Eubacterium cellulosolvens (strain ATCC 43171 / JCM 9499 / 6)</name>
    <name type="common">Cillobacterium cellulosolvens</name>
    <dbReference type="NCBI Taxonomy" id="633697"/>
    <lineage>
        <taxon>Bacteria</taxon>
        <taxon>Bacillati</taxon>
        <taxon>Bacillota</taxon>
        <taxon>Clostridia</taxon>
        <taxon>Eubacteriales</taxon>
        <taxon>Eubacteriaceae</taxon>
        <taxon>Eubacterium</taxon>
    </lineage>
</organism>
<evidence type="ECO:0000259" key="5">
    <source>
        <dbReference type="Pfam" id="PF22692"/>
    </source>
</evidence>
<dbReference type="PANTHER" id="PTHR30435:SF19">
    <property type="entry name" value="FLAGELLAR BASAL-BODY ROD PROTEIN FLGG"/>
    <property type="match status" value="1"/>
</dbReference>
<dbReference type="NCBIfam" id="TIGR03506">
    <property type="entry name" value="FlgEFG_subfam"/>
    <property type="match status" value="1"/>
</dbReference>
<dbReference type="PANTHER" id="PTHR30435">
    <property type="entry name" value="FLAGELLAR PROTEIN"/>
    <property type="match status" value="1"/>
</dbReference>
<sequence length="253" mass="27399">MYQGFYELTSGLITQQRKLNTISNNMANVETAGYKRDTMTVSTFQEEMLIRTGQTAKKNPTDLAVTTPIAAADQTYTDFTQGSFDQTDGKYDFAISGDGFFTIQTPNGIQYTRNGAFSVNAQGILCLDNIGTVVGANGGTIRITNENFVVDDYGRIMSAAGDGTVYGQLRITGFEDTGTLHKEDNGMFSAPGGGQDLTGRTRVFNGYLEASNADMIGQMTEMMSSQRALQSAAQMLKMYDQVLSKASSDVGRL</sequence>
<dbReference type="InterPro" id="IPR019776">
    <property type="entry name" value="Flagellar_basal_body_rod_CS"/>
</dbReference>
<dbReference type="InterPro" id="IPR001444">
    <property type="entry name" value="Flag_bb_rod_N"/>
</dbReference>
<keyword evidence="2" id="KW-0975">Bacterial flagellum</keyword>
<feature type="domain" description="Flagellar basal body rod protein N-terminal" evidence="3">
    <location>
        <begin position="8"/>
        <end position="35"/>
    </location>
</feature>
<dbReference type="GO" id="GO:0071978">
    <property type="term" value="P:bacterial-type flagellum-dependent swarming motility"/>
    <property type="evidence" value="ECO:0007669"/>
    <property type="project" value="TreeGrafter"/>
</dbReference>
<dbReference type="STRING" id="633697.EubceDRAFT1_0680"/>
<evidence type="ECO:0000313" key="7">
    <source>
        <dbReference type="Proteomes" id="UP000005753"/>
    </source>
</evidence>
<dbReference type="EMBL" id="CM001487">
    <property type="protein sequence ID" value="EIM56519.1"/>
    <property type="molecule type" value="Genomic_DNA"/>
</dbReference>
<dbReference type="Pfam" id="PF06429">
    <property type="entry name" value="Flg_bbr_C"/>
    <property type="match status" value="1"/>
</dbReference>